<dbReference type="Gene3D" id="1.10.150.120">
    <property type="entry name" value="[2Fe-2S]-binding domain"/>
    <property type="match status" value="1"/>
</dbReference>
<sequence>MESDLVDEFEEGIVLNDSAYNRRLEAKAASFSINGKRYEVSSLPGNTTLNQFIRGHAHLLGTKYMCQEGGCGACVVAVTAYDVISKKPKVFAVNSCLVPVYKCHGWSIKTVEGVGNARAGYHEIQARLASNYGTQCGYCSQ</sequence>
<dbReference type="InterPro" id="IPR001041">
    <property type="entry name" value="2Fe-2S_ferredoxin-type"/>
</dbReference>
<comment type="cofactor">
    <cofactor evidence="10">
        <name>[2Fe-2S] cluster</name>
        <dbReference type="ChEBI" id="CHEBI:190135"/>
    </cofactor>
</comment>
<accession>A0A482WQE8</accession>
<evidence type="ECO:0000256" key="4">
    <source>
        <dbReference type="ARBA" id="ARBA00022714"/>
    </source>
</evidence>
<keyword evidence="4" id="KW-0001">2Fe-2S</keyword>
<dbReference type="GO" id="GO:0016491">
    <property type="term" value="F:oxidoreductase activity"/>
    <property type="evidence" value="ECO:0007669"/>
    <property type="project" value="UniProtKB-KW"/>
</dbReference>
<evidence type="ECO:0000259" key="11">
    <source>
        <dbReference type="PROSITE" id="PS51085"/>
    </source>
</evidence>
<keyword evidence="5" id="KW-0479">Metal-binding</keyword>
<dbReference type="GO" id="GO:0005506">
    <property type="term" value="F:iron ion binding"/>
    <property type="evidence" value="ECO:0007669"/>
    <property type="project" value="InterPro"/>
</dbReference>
<evidence type="ECO:0000313" key="13">
    <source>
        <dbReference type="Proteomes" id="UP000291343"/>
    </source>
</evidence>
<comment type="caution">
    <text evidence="12">The sequence shown here is derived from an EMBL/GenBank/DDBJ whole genome shotgun (WGS) entry which is preliminary data.</text>
</comment>
<proteinExistence type="inferred from homology"/>
<evidence type="ECO:0000256" key="5">
    <source>
        <dbReference type="ARBA" id="ARBA00022723"/>
    </source>
</evidence>
<gene>
    <name evidence="12" type="ORF">LSTR_LSTR008945</name>
</gene>
<keyword evidence="6" id="KW-0560">Oxidoreductase</keyword>
<dbReference type="InterPro" id="IPR012675">
    <property type="entry name" value="Beta-grasp_dom_sf"/>
</dbReference>
<dbReference type="InParanoid" id="A0A482WQE8"/>
<dbReference type="InterPro" id="IPR016208">
    <property type="entry name" value="Ald_Oxase/xanthine_DH-like"/>
</dbReference>
<keyword evidence="9" id="KW-0520">NAD</keyword>
<comment type="cofactor">
    <cofactor evidence="2">
        <name>FAD</name>
        <dbReference type="ChEBI" id="CHEBI:57692"/>
    </cofactor>
</comment>
<dbReference type="InterPro" id="IPR006058">
    <property type="entry name" value="2Fe2S_fd_BS"/>
</dbReference>
<dbReference type="SUPFAM" id="SSF54292">
    <property type="entry name" value="2Fe-2S ferredoxin-like"/>
    <property type="match status" value="1"/>
</dbReference>
<keyword evidence="13" id="KW-1185">Reference proteome</keyword>
<dbReference type="AlphaFoldDB" id="A0A482WQE8"/>
<dbReference type="InterPro" id="IPR036010">
    <property type="entry name" value="2Fe-2S_ferredoxin-like_sf"/>
</dbReference>
<dbReference type="SMR" id="A0A482WQE8"/>
<dbReference type="OrthoDB" id="6618773at2759"/>
<keyword evidence="7" id="KW-0408">Iron</keyword>
<keyword evidence="8" id="KW-0411">Iron-sulfur</keyword>
<evidence type="ECO:0000256" key="1">
    <source>
        <dbReference type="ARBA" id="ARBA00001924"/>
    </source>
</evidence>
<dbReference type="PROSITE" id="PS00197">
    <property type="entry name" value="2FE2S_FER_1"/>
    <property type="match status" value="1"/>
</dbReference>
<dbReference type="STRING" id="195883.A0A482WQE8"/>
<evidence type="ECO:0000256" key="9">
    <source>
        <dbReference type="ARBA" id="ARBA00023027"/>
    </source>
</evidence>
<evidence type="ECO:0000256" key="10">
    <source>
        <dbReference type="ARBA" id="ARBA00034078"/>
    </source>
</evidence>
<comment type="cofactor">
    <cofactor evidence="1">
        <name>Mo-molybdopterin</name>
        <dbReference type="ChEBI" id="CHEBI:71302"/>
    </cofactor>
</comment>
<dbReference type="InterPro" id="IPR036884">
    <property type="entry name" value="2Fe-2S-bd_dom_sf"/>
</dbReference>
<evidence type="ECO:0000256" key="7">
    <source>
        <dbReference type="ARBA" id="ARBA00023004"/>
    </source>
</evidence>
<dbReference type="EMBL" id="QKKF02027445">
    <property type="protein sequence ID" value="RZF35839.1"/>
    <property type="molecule type" value="Genomic_DNA"/>
</dbReference>
<dbReference type="Proteomes" id="UP000291343">
    <property type="component" value="Unassembled WGS sequence"/>
</dbReference>
<dbReference type="PANTHER" id="PTHR45444">
    <property type="entry name" value="XANTHINE DEHYDROGENASE"/>
    <property type="match status" value="1"/>
</dbReference>
<name>A0A482WQE8_LAOST</name>
<evidence type="ECO:0000256" key="3">
    <source>
        <dbReference type="ARBA" id="ARBA00006849"/>
    </source>
</evidence>
<dbReference type="SUPFAM" id="SSF47741">
    <property type="entry name" value="CO dehydrogenase ISP C-domain like"/>
    <property type="match status" value="1"/>
</dbReference>
<evidence type="ECO:0000256" key="6">
    <source>
        <dbReference type="ARBA" id="ARBA00023002"/>
    </source>
</evidence>
<dbReference type="Pfam" id="PF00111">
    <property type="entry name" value="Fer2"/>
    <property type="match status" value="1"/>
</dbReference>
<evidence type="ECO:0000256" key="2">
    <source>
        <dbReference type="ARBA" id="ARBA00001974"/>
    </source>
</evidence>
<dbReference type="PROSITE" id="PS51085">
    <property type="entry name" value="2FE2S_FER_2"/>
    <property type="match status" value="1"/>
</dbReference>
<dbReference type="Gene3D" id="3.10.20.30">
    <property type="match status" value="1"/>
</dbReference>
<organism evidence="12 13">
    <name type="scientific">Laodelphax striatellus</name>
    <name type="common">Small brown planthopper</name>
    <name type="synonym">Delphax striatella</name>
    <dbReference type="NCBI Taxonomy" id="195883"/>
    <lineage>
        <taxon>Eukaryota</taxon>
        <taxon>Metazoa</taxon>
        <taxon>Ecdysozoa</taxon>
        <taxon>Arthropoda</taxon>
        <taxon>Hexapoda</taxon>
        <taxon>Insecta</taxon>
        <taxon>Pterygota</taxon>
        <taxon>Neoptera</taxon>
        <taxon>Paraneoptera</taxon>
        <taxon>Hemiptera</taxon>
        <taxon>Auchenorrhyncha</taxon>
        <taxon>Fulgoroidea</taxon>
        <taxon>Delphacidae</taxon>
        <taxon>Criomorphinae</taxon>
        <taxon>Laodelphax</taxon>
    </lineage>
</organism>
<feature type="domain" description="2Fe-2S ferredoxin-type" evidence="11">
    <location>
        <begin position="27"/>
        <end position="114"/>
    </location>
</feature>
<comment type="similarity">
    <text evidence="3">Belongs to the xanthine dehydrogenase family.</text>
</comment>
<dbReference type="GO" id="GO:0051537">
    <property type="term" value="F:2 iron, 2 sulfur cluster binding"/>
    <property type="evidence" value="ECO:0007669"/>
    <property type="project" value="UniProtKB-KW"/>
</dbReference>
<reference evidence="12 13" key="1">
    <citation type="journal article" date="2017" name="Gigascience">
        <title>Genome sequence of the small brown planthopper, Laodelphax striatellus.</title>
        <authorList>
            <person name="Zhu J."/>
            <person name="Jiang F."/>
            <person name="Wang X."/>
            <person name="Yang P."/>
            <person name="Bao Y."/>
            <person name="Zhao W."/>
            <person name="Wang W."/>
            <person name="Lu H."/>
            <person name="Wang Q."/>
            <person name="Cui N."/>
            <person name="Li J."/>
            <person name="Chen X."/>
            <person name="Luo L."/>
            <person name="Yu J."/>
            <person name="Kang L."/>
            <person name="Cui F."/>
        </authorList>
    </citation>
    <scope>NUCLEOTIDE SEQUENCE [LARGE SCALE GENOMIC DNA]</scope>
    <source>
        <strain evidence="12">Lst14</strain>
    </source>
</reference>
<dbReference type="PANTHER" id="PTHR45444:SF3">
    <property type="entry name" value="XANTHINE DEHYDROGENASE"/>
    <property type="match status" value="1"/>
</dbReference>
<dbReference type="CDD" id="cd00207">
    <property type="entry name" value="fer2"/>
    <property type="match status" value="1"/>
</dbReference>
<protein>
    <recommendedName>
        <fullName evidence="11">2Fe-2S ferredoxin-type domain-containing protein</fullName>
    </recommendedName>
</protein>
<evidence type="ECO:0000256" key="8">
    <source>
        <dbReference type="ARBA" id="ARBA00023014"/>
    </source>
</evidence>
<dbReference type="FunFam" id="3.10.20.30:FF:000012">
    <property type="entry name" value="Xanthine dehydrogenase/oxidase"/>
    <property type="match status" value="1"/>
</dbReference>
<evidence type="ECO:0000313" key="12">
    <source>
        <dbReference type="EMBL" id="RZF35839.1"/>
    </source>
</evidence>